<evidence type="ECO:0000313" key="1">
    <source>
        <dbReference type="EMBL" id="MFD1246573.1"/>
    </source>
</evidence>
<reference evidence="2" key="1">
    <citation type="journal article" date="2019" name="Int. J. Syst. Evol. Microbiol.">
        <title>The Global Catalogue of Microorganisms (GCM) 10K type strain sequencing project: providing services to taxonomists for standard genome sequencing and annotation.</title>
        <authorList>
            <consortium name="The Broad Institute Genomics Platform"/>
            <consortium name="The Broad Institute Genome Sequencing Center for Infectious Disease"/>
            <person name="Wu L."/>
            <person name="Ma J."/>
        </authorList>
    </citation>
    <scope>NUCLEOTIDE SEQUENCE [LARGE SCALE GENOMIC DNA]</scope>
    <source>
        <strain evidence="2">CCUG 52478</strain>
    </source>
</reference>
<gene>
    <name evidence="1" type="ORF">ACFQ3F_02110</name>
</gene>
<dbReference type="EMBL" id="JBHTLX010000004">
    <property type="protein sequence ID" value="MFD1246573.1"/>
    <property type="molecule type" value="Genomic_DNA"/>
</dbReference>
<sequence>MDVHQVSRRGVVLPVHLDATGRTGPTPGQARGGRWRGVAPGWYVPGEVDGAVLDQRIVEALAGVPSYAAVTGWASLARRDARWFKGLAADGRTVVDVPVALQTRGVRRRAGVELTEDWLFDDDIEVVDGLPVTRPERAVAFEVCRTRSLAPAVRMVDLACAADLTDLATLDTYTQRLIARPGVPRLRTALAWADENVWSPQESTMRVVWRQRIPRALLANRPLFDHDGRHLVTPDLIDPLAGVVGEYDGAVHLGDGLRRRDLDRDALYRDLGLELVTMMSAGTGDVHHFERRLAAAYRRAARRPAESPRWTLRQPAWWVDTSTVARRRALTLDQRATWLRRLAL</sequence>
<name>A0ABW3VU26_9ACTN</name>
<proteinExistence type="predicted"/>
<organism evidence="1 2">
    <name type="scientific">Nocardioides ginsengisoli</name>
    <dbReference type="NCBI Taxonomy" id="363868"/>
    <lineage>
        <taxon>Bacteria</taxon>
        <taxon>Bacillati</taxon>
        <taxon>Actinomycetota</taxon>
        <taxon>Actinomycetes</taxon>
        <taxon>Propionibacteriales</taxon>
        <taxon>Nocardioidaceae</taxon>
        <taxon>Nocardioides</taxon>
    </lineage>
</organism>
<protein>
    <recommendedName>
        <fullName evidence="3">AbiEi antitoxin C-terminal domain-containing protein</fullName>
    </recommendedName>
</protein>
<dbReference type="Proteomes" id="UP001597229">
    <property type="component" value="Unassembled WGS sequence"/>
</dbReference>
<keyword evidence="2" id="KW-1185">Reference proteome</keyword>
<accession>A0ABW3VU26</accession>
<evidence type="ECO:0000313" key="2">
    <source>
        <dbReference type="Proteomes" id="UP001597229"/>
    </source>
</evidence>
<comment type="caution">
    <text evidence="1">The sequence shown here is derived from an EMBL/GenBank/DDBJ whole genome shotgun (WGS) entry which is preliminary data.</text>
</comment>
<dbReference type="RefSeq" id="WP_367920038.1">
    <property type="nucleotide sequence ID" value="NZ_BAABAC010000025.1"/>
</dbReference>
<evidence type="ECO:0008006" key="3">
    <source>
        <dbReference type="Google" id="ProtNLM"/>
    </source>
</evidence>